<evidence type="ECO:0000313" key="4">
    <source>
        <dbReference type="RefSeq" id="XP_031432827.1"/>
    </source>
</evidence>
<keyword evidence="2" id="KW-1133">Transmembrane helix</keyword>
<organism evidence="3 4">
    <name type="scientific">Clupea harengus</name>
    <name type="common">Atlantic herring</name>
    <dbReference type="NCBI Taxonomy" id="7950"/>
    <lineage>
        <taxon>Eukaryota</taxon>
        <taxon>Metazoa</taxon>
        <taxon>Chordata</taxon>
        <taxon>Craniata</taxon>
        <taxon>Vertebrata</taxon>
        <taxon>Euteleostomi</taxon>
        <taxon>Actinopterygii</taxon>
        <taxon>Neopterygii</taxon>
        <taxon>Teleostei</taxon>
        <taxon>Clupei</taxon>
        <taxon>Clupeiformes</taxon>
        <taxon>Clupeoidei</taxon>
        <taxon>Clupeidae</taxon>
        <taxon>Clupea</taxon>
    </lineage>
</organism>
<feature type="region of interest" description="Disordered" evidence="1">
    <location>
        <begin position="58"/>
        <end position="77"/>
    </location>
</feature>
<reference evidence="4" key="1">
    <citation type="submission" date="2025-08" db="UniProtKB">
        <authorList>
            <consortium name="RefSeq"/>
        </authorList>
    </citation>
    <scope>IDENTIFICATION</scope>
</reference>
<evidence type="ECO:0000256" key="1">
    <source>
        <dbReference type="SAM" id="MobiDB-lite"/>
    </source>
</evidence>
<evidence type="ECO:0000313" key="3">
    <source>
        <dbReference type="Proteomes" id="UP000515152"/>
    </source>
</evidence>
<protein>
    <submittedName>
        <fullName evidence="4">Tyrosine-protein phosphatase non-receptor type 2-like</fullName>
    </submittedName>
</protein>
<dbReference type="GeneID" id="105894066"/>
<dbReference type="RefSeq" id="XP_031432827.1">
    <property type="nucleotide sequence ID" value="XM_031576967.2"/>
</dbReference>
<feature type="transmembrane region" description="Helical" evidence="2">
    <location>
        <begin position="111"/>
        <end position="134"/>
    </location>
</feature>
<accession>A0A6P8GBC9</accession>
<evidence type="ECO:0000256" key="2">
    <source>
        <dbReference type="SAM" id="Phobius"/>
    </source>
</evidence>
<name>A0A6P8GBC9_CLUHA</name>
<keyword evidence="2" id="KW-0472">Membrane</keyword>
<gene>
    <name evidence="4" type="primary">LOC105894066</name>
</gene>
<keyword evidence="3" id="KW-1185">Reference proteome</keyword>
<dbReference type="Proteomes" id="UP000515152">
    <property type="component" value="Chromosome 11"/>
</dbReference>
<dbReference type="KEGG" id="char:105894066"/>
<dbReference type="OrthoDB" id="10603393at2759"/>
<sequence>MFRVSSGACLRRTDQLAEDTNLQQRQWQQFSIEEHKPAAETSSSLGCSIRQMVMNQMDSIDSDPAAEQDSGNLRKRHREQRIAGTVQKLQEMKQRMVEAEKKQNQWLYWRTILLGMGAGAALIAGLTFTFWTFLSH</sequence>
<dbReference type="AlphaFoldDB" id="A0A6P8GBC9"/>
<keyword evidence="2" id="KW-0812">Transmembrane</keyword>
<proteinExistence type="predicted"/>